<dbReference type="Proteomes" id="UP000006671">
    <property type="component" value="Unassembled WGS sequence"/>
</dbReference>
<organism evidence="3">
    <name type="scientific">Naegleria gruberi</name>
    <name type="common">Amoeba</name>
    <dbReference type="NCBI Taxonomy" id="5762"/>
    <lineage>
        <taxon>Eukaryota</taxon>
        <taxon>Discoba</taxon>
        <taxon>Heterolobosea</taxon>
        <taxon>Tetramitia</taxon>
        <taxon>Eutetramitia</taxon>
        <taxon>Vahlkampfiidae</taxon>
        <taxon>Naegleria</taxon>
    </lineage>
</organism>
<feature type="region of interest" description="Disordered" evidence="1">
    <location>
        <begin position="1"/>
        <end position="75"/>
    </location>
</feature>
<evidence type="ECO:0000313" key="2">
    <source>
        <dbReference type="EMBL" id="EFC35678.1"/>
    </source>
</evidence>
<dbReference type="VEuPathDB" id="AmoebaDB:NAEGRDRAFT_54799"/>
<evidence type="ECO:0000256" key="1">
    <source>
        <dbReference type="SAM" id="MobiDB-lite"/>
    </source>
</evidence>
<dbReference type="GeneID" id="8861800"/>
<accession>D2W5H5</accession>
<name>D2W5H5_NAEGR</name>
<keyword evidence="3" id="KW-1185">Reference proteome</keyword>
<dbReference type="KEGG" id="ngr:NAEGRDRAFT_54799"/>
<dbReference type="EMBL" id="GG739071">
    <property type="protein sequence ID" value="EFC35678.1"/>
    <property type="molecule type" value="Genomic_DNA"/>
</dbReference>
<reference evidence="2 3" key="1">
    <citation type="journal article" date="2010" name="Cell">
        <title>The genome of Naegleria gruberi illuminates early eukaryotic versatility.</title>
        <authorList>
            <person name="Fritz-Laylin L.K."/>
            <person name="Prochnik S.E."/>
            <person name="Ginger M.L."/>
            <person name="Dacks J.B."/>
            <person name="Carpenter M.L."/>
            <person name="Field M.C."/>
            <person name="Kuo A."/>
            <person name="Paredez A."/>
            <person name="Chapman J."/>
            <person name="Pham J."/>
            <person name="Shu S."/>
            <person name="Neupane R."/>
            <person name="Cipriano M."/>
            <person name="Mancuso J."/>
            <person name="Tu H."/>
            <person name="Salamov A."/>
            <person name="Lindquist E."/>
            <person name="Shapiro H."/>
            <person name="Lucas S."/>
            <person name="Grigoriev I.V."/>
            <person name="Cande W.Z."/>
            <person name="Fulton C."/>
            <person name="Rokhsar D.S."/>
            <person name="Dawson S.C."/>
        </authorList>
    </citation>
    <scope>NUCLEOTIDE SEQUENCE [LARGE SCALE GENOMIC DNA]</scope>
    <source>
        <strain evidence="2 3">NEG-M</strain>
    </source>
</reference>
<gene>
    <name evidence="2" type="ORF">NAEGRDRAFT_54799</name>
</gene>
<proteinExistence type="predicted"/>
<dbReference type="AlphaFoldDB" id="D2W5H5"/>
<dbReference type="InParanoid" id="D2W5H5"/>
<feature type="compositionally biased region" description="Polar residues" evidence="1">
    <location>
        <begin position="165"/>
        <end position="174"/>
    </location>
</feature>
<feature type="compositionally biased region" description="Polar residues" evidence="1">
    <location>
        <begin position="1"/>
        <end position="25"/>
    </location>
</feature>
<sequence length="246" mass="27676">MGAKQSSSILPISTSMIAVEKSTNQTRKKATPMTHQDPHQHHKKYQSSTTSQSNPHHEQQFVSKLTSSPNRNSQQVIDSFNSIPTHLSSSSRSEDVYCNSSNCSTLMEEDEIQSCNSVNSSLTSSLDESCVSSSVCTNDVISISANFLKYRPQSNLHHSHQSNSRPSQYKKTHETNQSYPVILPSHETSKKQAFENNTSSFPHKSFDHHAQLRRIQSERCDPLLNPHENTLPESAQYSFISLQQQQ</sequence>
<protein>
    <submittedName>
        <fullName evidence="2">Predicted protein</fullName>
    </submittedName>
</protein>
<dbReference type="RefSeq" id="XP_002668422.1">
    <property type="nucleotide sequence ID" value="XM_002668376.1"/>
</dbReference>
<evidence type="ECO:0000313" key="3">
    <source>
        <dbReference type="Proteomes" id="UP000006671"/>
    </source>
</evidence>
<feature type="region of interest" description="Disordered" evidence="1">
    <location>
        <begin position="154"/>
        <end position="174"/>
    </location>
</feature>
<feature type="compositionally biased region" description="Polar residues" evidence="1">
    <location>
        <begin position="46"/>
        <end position="75"/>
    </location>
</feature>
<feature type="compositionally biased region" description="Low complexity" evidence="1">
    <location>
        <begin position="154"/>
        <end position="164"/>
    </location>
</feature>